<protein>
    <submittedName>
        <fullName evidence="2">Uncharacterized protein</fullName>
    </submittedName>
</protein>
<organism evidence="2 3">
    <name type="scientific">Jannaschia aquimarina</name>
    <dbReference type="NCBI Taxonomy" id="935700"/>
    <lineage>
        <taxon>Bacteria</taxon>
        <taxon>Pseudomonadati</taxon>
        <taxon>Pseudomonadota</taxon>
        <taxon>Alphaproteobacteria</taxon>
        <taxon>Rhodobacterales</taxon>
        <taxon>Roseobacteraceae</taxon>
        <taxon>Jannaschia</taxon>
    </lineage>
</organism>
<keyword evidence="1" id="KW-0812">Transmembrane</keyword>
<keyword evidence="1" id="KW-1133">Transmembrane helix</keyword>
<dbReference type="RefSeq" id="WP_043919640.1">
    <property type="nucleotide sequence ID" value="NZ_FZPF01000008.1"/>
</dbReference>
<comment type="caution">
    <text evidence="2">The sequence shown here is derived from an EMBL/GenBank/DDBJ whole genome shotgun (WGS) entry which is preliminary data.</text>
</comment>
<dbReference type="STRING" id="935700.jaqu_28500"/>
<proteinExistence type="predicted"/>
<dbReference type="AlphaFoldDB" id="A0A0D1EEV1"/>
<evidence type="ECO:0000313" key="3">
    <source>
        <dbReference type="Proteomes" id="UP000032232"/>
    </source>
</evidence>
<name>A0A0D1EEV1_9RHOB</name>
<accession>A0A0D1EEV1</accession>
<keyword evidence="3" id="KW-1185">Reference proteome</keyword>
<dbReference type="Proteomes" id="UP000032232">
    <property type="component" value="Unassembled WGS sequence"/>
</dbReference>
<keyword evidence="1" id="KW-0472">Membrane</keyword>
<dbReference type="PATRIC" id="fig|935700.4.peg.2950"/>
<dbReference type="EMBL" id="JYFE01000050">
    <property type="protein sequence ID" value="KIT15416.1"/>
    <property type="molecule type" value="Genomic_DNA"/>
</dbReference>
<evidence type="ECO:0000256" key="1">
    <source>
        <dbReference type="SAM" id="Phobius"/>
    </source>
</evidence>
<gene>
    <name evidence="2" type="ORF">jaqu_28500</name>
</gene>
<sequence>MATLTFLRDERGALSVDWSVLTAGAVALAIAVMAVIKVGMSTQTSHYTNNVDKWRFGRMSAAHHGYNAYSREGFEAIMQTLNNLPSADVAALAGAWNEMMEGELIDDPSDDNEGFANDVQAALDAHYANEGSDRPDSVSADPNTALAVANAAEALSDAASQYNLTDTTVSYTFGGG</sequence>
<reference evidence="2 3" key="1">
    <citation type="submission" date="2015-02" db="EMBL/GenBank/DDBJ databases">
        <title>Genome Sequence of Jannaschia aquimarina DSM28248, a member of the Roseobacter clade.</title>
        <authorList>
            <person name="Voget S."/>
            <person name="Daniel R."/>
        </authorList>
    </citation>
    <scope>NUCLEOTIDE SEQUENCE [LARGE SCALE GENOMIC DNA]</scope>
    <source>
        <strain evidence="2 3">GSW-M26</strain>
    </source>
</reference>
<feature type="transmembrane region" description="Helical" evidence="1">
    <location>
        <begin position="20"/>
        <end position="40"/>
    </location>
</feature>
<evidence type="ECO:0000313" key="2">
    <source>
        <dbReference type="EMBL" id="KIT15416.1"/>
    </source>
</evidence>